<proteinExistence type="predicted"/>
<evidence type="ECO:0000256" key="2">
    <source>
        <dbReference type="SAM" id="SignalP"/>
    </source>
</evidence>
<protein>
    <submittedName>
        <fullName evidence="3">Uncharacterized protein</fullName>
    </submittedName>
</protein>
<keyword evidence="2" id="KW-0732">Signal</keyword>
<feature type="compositionally biased region" description="Basic and acidic residues" evidence="1">
    <location>
        <begin position="96"/>
        <end position="107"/>
    </location>
</feature>
<feature type="region of interest" description="Disordered" evidence="1">
    <location>
        <begin position="83"/>
        <end position="132"/>
    </location>
</feature>
<gene>
    <name evidence="3" type="ORF">CesoFtcFv8_027295</name>
</gene>
<reference evidence="3 4" key="1">
    <citation type="journal article" date="2023" name="Mol. Biol. Evol.">
        <title>Genomics of Secondarily Temperate Adaptation in the Only Non-Antarctic Icefish.</title>
        <authorList>
            <person name="Rivera-Colon A.G."/>
            <person name="Rayamajhi N."/>
            <person name="Minhas B.F."/>
            <person name="Madrigal G."/>
            <person name="Bilyk K.T."/>
            <person name="Yoon V."/>
            <person name="Hune M."/>
            <person name="Gregory S."/>
            <person name="Cheng C.H.C."/>
            <person name="Catchen J.M."/>
        </authorList>
    </citation>
    <scope>NUCLEOTIDE SEQUENCE [LARGE SCALE GENOMIC DNA]</scope>
    <source>
        <strain evidence="3">JC2023a</strain>
    </source>
</reference>
<evidence type="ECO:0000256" key="1">
    <source>
        <dbReference type="SAM" id="MobiDB-lite"/>
    </source>
</evidence>
<evidence type="ECO:0000313" key="3">
    <source>
        <dbReference type="EMBL" id="KAK5874728.1"/>
    </source>
</evidence>
<dbReference type="AlphaFoldDB" id="A0AAN7Y2W1"/>
<organism evidence="3 4">
    <name type="scientific">Champsocephalus esox</name>
    <name type="common">pike icefish</name>
    <dbReference type="NCBI Taxonomy" id="159716"/>
    <lineage>
        <taxon>Eukaryota</taxon>
        <taxon>Metazoa</taxon>
        <taxon>Chordata</taxon>
        <taxon>Craniata</taxon>
        <taxon>Vertebrata</taxon>
        <taxon>Euteleostomi</taxon>
        <taxon>Actinopterygii</taxon>
        <taxon>Neopterygii</taxon>
        <taxon>Teleostei</taxon>
        <taxon>Neoteleostei</taxon>
        <taxon>Acanthomorphata</taxon>
        <taxon>Eupercaria</taxon>
        <taxon>Perciformes</taxon>
        <taxon>Notothenioidei</taxon>
        <taxon>Channichthyidae</taxon>
        <taxon>Champsocephalus</taxon>
    </lineage>
</organism>
<feature type="signal peptide" evidence="2">
    <location>
        <begin position="1"/>
        <end position="19"/>
    </location>
</feature>
<dbReference type="EMBL" id="JAULUE010002069">
    <property type="protein sequence ID" value="KAK5874728.1"/>
    <property type="molecule type" value="Genomic_DNA"/>
</dbReference>
<dbReference type="Proteomes" id="UP001335648">
    <property type="component" value="Unassembled WGS sequence"/>
</dbReference>
<sequence>MRFSSLTLGLLPLLTPSLSCPPSLRPAILPPSSPGRARAALARSVPAALASTLPPRPWLYYRRTLARTPPAGLVLSPSRRVVRPSAGGRAEGYGGGRRESWSRHAGDRSYAQGHVTGTARRRLPRRSPPSPPSLAPVLISRCVARPELVVSRSSILLTSLP</sequence>
<comment type="caution">
    <text evidence="3">The sequence shown here is derived from an EMBL/GenBank/DDBJ whole genome shotgun (WGS) entry which is preliminary data.</text>
</comment>
<keyword evidence="4" id="KW-1185">Reference proteome</keyword>
<evidence type="ECO:0000313" key="4">
    <source>
        <dbReference type="Proteomes" id="UP001335648"/>
    </source>
</evidence>
<accession>A0AAN7Y2W1</accession>
<name>A0AAN7Y2W1_9TELE</name>
<feature type="chain" id="PRO_5043014014" evidence="2">
    <location>
        <begin position="20"/>
        <end position="161"/>
    </location>
</feature>